<sequence length="228" mass="24249">MNPTGLDLPPLAAAFVFGLLGGAHCVGMCGGIMSALTFAVPPSMRRPSRMAALLLGYNAGRITSYALAGAIVAGLGALVGLAPGVRTVLQWMSSLMLCLMALYIADIWKGLRHIEALGKRYWRYLEPVGRALLPVTRPHQAILLGALWGWLPCGLVYSMLSWSLATATPSQGAMLMLAFGTGTLPALLVTGVAADQIRRLLNSRATRWLAALLVIALAIWQLIVTQQS</sequence>
<gene>
    <name evidence="3" type="ORF">BJB45_02675</name>
</gene>
<keyword evidence="1" id="KW-0812">Transmembrane</keyword>
<comment type="caution">
    <text evidence="3">The sequence shown here is derived from an EMBL/GenBank/DDBJ whole genome shotgun (WGS) entry which is preliminary data.</text>
</comment>
<dbReference type="InterPro" id="IPR036259">
    <property type="entry name" value="MFS_trans_sf"/>
</dbReference>
<feature type="transmembrane region" description="Helical" evidence="1">
    <location>
        <begin position="205"/>
        <end position="223"/>
    </location>
</feature>
<feature type="transmembrane region" description="Helical" evidence="1">
    <location>
        <begin position="172"/>
        <end position="193"/>
    </location>
</feature>
<keyword evidence="1" id="KW-1133">Transmembrane helix</keyword>
<dbReference type="eggNOG" id="COG2836">
    <property type="taxonomic scope" value="Bacteria"/>
</dbReference>
<keyword evidence="1" id="KW-0472">Membrane</keyword>
<evidence type="ECO:0000259" key="2">
    <source>
        <dbReference type="Pfam" id="PF13386"/>
    </source>
</evidence>
<feature type="transmembrane region" description="Helical" evidence="1">
    <location>
        <begin position="141"/>
        <end position="160"/>
    </location>
</feature>
<dbReference type="PANTHER" id="PTHR42208:SF1">
    <property type="entry name" value="HEAVY METAL TRANSPORTER"/>
    <property type="match status" value="1"/>
</dbReference>
<name>W1N3A8_9GAMM</name>
<evidence type="ECO:0000313" key="4">
    <source>
        <dbReference type="Proteomes" id="UP000019113"/>
    </source>
</evidence>
<dbReference type="RefSeq" id="WP_021820100.1">
    <property type="nucleotide sequence ID" value="NZ_AVBC01000039.1"/>
</dbReference>
<reference evidence="3 4" key="1">
    <citation type="submission" date="2013-08" db="EMBL/GenBank/DDBJ databases">
        <title>draft genome of Halomonas huanghegensis, strain BJGMM-B45T.</title>
        <authorList>
            <person name="Miao C."/>
            <person name="Wan Y."/>
            <person name="Jin W."/>
        </authorList>
    </citation>
    <scope>NUCLEOTIDE SEQUENCE [LARGE SCALE GENOMIC DNA]</scope>
    <source>
        <strain evidence="3 4">BJGMM-B45</strain>
    </source>
</reference>
<dbReference type="SUPFAM" id="SSF103473">
    <property type="entry name" value="MFS general substrate transporter"/>
    <property type="match status" value="1"/>
</dbReference>
<dbReference type="InterPro" id="IPR039447">
    <property type="entry name" value="UreH-like_TM_dom"/>
</dbReference>
<evidence type="ECO:0000256" key="1">
    <source>
        <dbReference type="SAM" id="Phobius"/>
    </source>
</evidence>
<organism evidence="3 4">
    <name type="scientific">Halomonas huangheensis</name>
    <dbReference type="NCBI Taxonomy" id="1178482"/>
    <lineage>
        <taxon>Bacteria</taxon>
        <taxon>Pseudomonadati</taxon>
        <taxon>Pseudomonadota</taxon>
        <taxon>Gammaproteobacteria</taxon>
        <taxon>Oceanospirillales</taxon>
        <taxon>Halomonadaceae</taxon>
        <taxon>Halomonas</taxon>
    </lineage>
</organism>
<dbReference type="Proteomes" id="UP000019113">
    <property type="component" value="Unassembled WGS sequence"/>
</dbReference>
<feature type="transmembrane region" description="Helical" evidence="1">
    <location>
        <begin position="62"/>
        <end position="82"/>
    </location>
</feature>
<dbReference type="Pfam" id="PF13386">
    <property type="entry name" value="DsbD_2"/>
    <property type="match status" value="1"/>
</dbReference>
<feature type="transmembrane region" description="Helical" evidence="1">
    <location>
        <begin position="12"/>
        <end position="41"/>
    </location>
</feature>
<proteinExistence type="predicted"/>
<dbReference type="STRING" id="1178482.AR456_04160"/>
<evidence type="ECO:0000313" key="3">
    <source>
        <dbReference type="EMBL" id="ERL50052.1"/>
    </source>
</evidence>
<protein>
    <recommendedName>
        <fullName evidence="2">Urease accessory protein UreH-like transmembrane domain-containing protein</fullName>
    </recommendedName>
</protein>
<dbReference type="PANTHER" id="PTHR42208">
    <property type="entry name" value="HEAVY METAL TRANSPORTER-RELATED"/>
    <property type="match status" value="1"/>
</dbReference>
<keyword evidence="4" id="KW-1185">Reference proteome</keyword>
<dbReference type="EMBL" id="AVBC01000039">
    <property type="protein sequence ID" value="ERL50052.1"/>
    <property type="molecule type" value="Genomic_DNA"/>
</dbReference>
<dbReference type="AlphaFoldDB" id="W1N3A8"/>
<dbReference type="OrthoDB" id="9798690at2"/>
<dbReference type="PATRIC" id="fig|1178482.3.peg.3143"/>
<accession>W1N3A8</accession>
<feature type="transmembrane region" description="Helical" evidence="1">
    <location>
        <begin position="88"/>
        <end position="105"/>
    </location>
</feature>
<dbReference type="KEGG" id="hhu:AR456_04160"/>
<feature type="domain" description="Urease accessory protein UreH-like transmembrane" evidence="2">
    <location>
        <begin position="13"/>
        <end position="220"/>
    </location>
</feature>